<comment type="similarity">
    <text evidence="1">Belongs to the sigma-70 factor family. ECF subfamily.</text>
</comment>
<evidence type="ECO:0000313" key="8">
    <source>
        <dbReference type="Proteomes" id="UP000000493"/>
    </source>
</evidence>
<evidence type="ECO:0000256" key="3">
    <source>
        <dbReference type="ARBA" id="ARBA00023082"/>
    </source>
</evidence>
<dbReference type="InterPro" id="IPR014327">
    <property type="entry name" value="RNA_pol_sigma70_bacteroid"/>
</dbReference>
<dbReference type="EMBL" id="CP002859">
    <property type="protein sequence ID" value="AEI47427.1"/>
    <property type="molecule type" value="Genomic_DNA"/>
</dbReference>
<organism evidence="7 8">
    <name type="scientific">Runella slithyformis (strain ATCC 29530 / DSM 19594 / LMG 11500 / NCIMB 11436 / LSU 4)</name>
    <dbReference type="NCBI Taxonomy" id="761193"/>
    <lineage>
        <taxon>Bacteria</taxon>
        <taxon>Pseudomonadati</taxon>
        <taxon>Bacteroidota</taxon>
        <taxon>Cytophagia</taxon>
        <taxon>Cytophagales</taxon>
        <taxon>Spirosomataceae</taxon>
        <taxon>Runella</taxon>
    </lineage>
</organism>
<name>A0A7U3ZHQ2_RUNSL</name>
<evidence type="ECO:0000259" key="6">
    <source>
        <dbReference type="Pfam" id="PF08281"/>
    </source>
</evidence>
<dbReference type="PANTHER" id="PTHR43133">
    <property type="entry name" value="RNA POLYMERASE ECF-TYPE SIGMA FACTO"/>
    <property type="match status" value="1"/>
</dbReference>
<evidence type="ECO:0000259" key="5">
    <source>
        <dbReference type="Pfam" id="PF04542"/>
    </source>
</evidence>
<evidence type="ECO:0000256" key="4">
    <source>
        <dbReference type="ARBA" id="ARBA00023163"/>
    </source>
</evidence>
<gene>
    <name evidence="7" type="ordered locus">Runsl_0996</name>
</gene>
<dbReference type="InterPro" id="IPR007627">
    <property type="entry name" value="RNA_pol_sigma70_r2"/>
</dbReference>
<reference evidence="8" key="1">
    <citation type="submission" date="2011-06" db="EMBL/GenBank/DDBJ databases">
        <title>The complete genome of chromosome of Runella slithyformis DSM 19594.</title>
        <authorList>
            <consortium name="US DOE Joint Genome Institute (JGI-PGF)"/>
            <person name="Lucas S."/>
            <person name="Han J."/>
            <person name="Lapidus A."/>
            <person name="Bruce D."/>
            <person name="Goodwin L."/>
            <person name="Pitluck S."/>
            <person name="Peters L."/>
            <person name="Kyrpides N."/>
            <person name="Mavromatis K."/>
            <person name="Ivanova N."/>
            <person name="Ovchinnikova G."/>
            <person name="Zhang X."/>
            <person name="Misra M."/>
            <person name="Detter J.C."/>
            <person name="Tapia R."/>
            <person name="Han C."/>
            <person name="Land M."/>
            <person name="Hauser L."/>
            <person name="Markowitz V."/>
            <person name="Cheng J.-F."/>
            <person name="Hugenholtz P."/>
            <person name="Woyke T."/>
            <person name="Wu D."/>
            <person name="Tindall B."/>
            <person name="Faehrich R."/>
            <person name="Brambilla E."/>
            <person name="Klenk H.-P."/>
            <person name="Eisen J.A."/>
        </authorList>
    </citation>
    <scope>NUCLEOTIDE SEQUENCE [LARGE SCALE GENOMIC DNA]</scope>
    <source>
        <strain evidence="8">ATCC 29530 / DSM 19594 / LMG 11500 / NCIMB 11436 / LSU 4</strain>
    </source>
</reference>
<dbReference type="Gene3D" id="1.10.10.10">
    <property type="entry name" value="Winged helix-like DNA-binding domain superfamily/Winged helix DNA-binding domain"/>
    <property type="match status" value="1"/>
</dbReference>
<evidence type="ECO:0000256" key="1">
    <source>
        <dbReference type="ARBA" id="ARBA00010641"/>
    </source>
</evidence>
<dbReference type="NCBIfam" id="TIGR02937">
    <property type="entry name" value="sigma70-ECF"/>
    <property type="match status" value="1"/>
</dbReference>
<dbReference type="InterPro" id="IPR036388">
    <property type="entry name" value="WH-like_DNA-bd_sf"/>
</dbReference>
<dbReference type="GO" id="GO:0003677">
    <property type="term" value="F:DNA binding"/>
    <property type="evidence" value="ECO:0007669"/>
    <property type="project" value="InterPro"/>
</dbReference>
<dbReference type="KEGG" id="rsi:Runsl_0996"/>
<dbReference type="AlphaFoldDB" id="A0A7U3ZHQ2"/>
<dbReference type="Pfam" id="PF04542">
    <property type="entry name" value="Sigma70_r2"/>
    <property type="match status" value="1"/>
</dbReference>
<dbReference type="InterPro" id="IPR013249">
    <property type="entry name" value="RNA_pol_sigma70_r4_t2"/>
</dbReference>
<dbReference type="GO" id="GO:0016987">
    <property type="term" value="F:sigma factor activity"/>
    <property type="evidence" value="ECO:0007669"/>
    <property type="project" value="UniProtKB-KW"/>
</dbReference>
<keyword evidence="8" id="KW-1185">Reference proteome</keyword>
<dbReference type="Gene3D" id="1.10.1740.10">
    <property type="match status" value="1"/>
</dbReference>
<feature type="domain" description="RNA polymerase sigma-70 region 2" evidence="5">
    <location>
        <begin position="25"/>
        <end position="87"/>
    </location>
</feature>
<accession>A0A7U3ZHQ2</accession>
<dbReference type="SUPFAM" id="SSF88659">
    <property type="entry name" value="Sigma3 and sigma4 domains of RNA polymerase sigma factors"/>
    <property type="match status" value="1"/>
</dbReference>
<dbReference type="SUPFAM" id="SSF88946">
    <property type="entry name" value="Sigma2 domain of RNA polymerase sigma factors"/>
    <property type="match status" value="1"/>
</dbReference>
<dbReference type="Pfam" id="PF08281">
    <property type="entry name" value="Sigma70_r4_2"/>
    <property type="match status" value="1"/>
</dbReference>
<evidence type="ECO:0000256" key="2">
    <source>
        <dbReference type="ARBA" id="ARBA00023015"/>
    </source>
</evidence>
<sequence length="188" mass="22208">MHLLSDEQLLRELRGDKAALAFRTLYERFAEKLYRLAYQKTASAQTAEEIVQEVFVGVWEKRENLLIGHVENYLLSAVRYQVINQLRAVIAQRKFVEPREQASLLMQEAELPLTVEDLQNALEKSLEVLPEKTRQIFRLSRYEYLSHREIAQRLDLTEKAVEYHITQALRHLRTHLRDFLTVLLLVHL</sequence>
<protein>
    <submittedName>
        <fullName evidence="7">RNA polymerase, sigma-24 subunit, ECF subfamily</fullName>
    </submittedName>
</protein>
<dbReference type="InterPro" id="IPR013324">
    <property type="entry name" value="RNA_pol_sigma_r3/r4-like"/>
</dbReference>
<dbReference type="InterPro" id="IPR039425">
    <property type="entry name" value="RNA_pol_sigma-70-like"/>
</dbReference>
<dbReference type="PANTHER" id="PTHR43133:SF46">
    <property type="entry name" value="RNA POLYMERASE SIGMA-70 FACTOR ECF SUBFAMILY"/>
    <property type="match status" value="1"/>
</dbReference>
<reference evidence="7 8" key="2">
    <citation type="journal article" date="2012" name="Stand. Genomic Sci.">
        <title>Complete genome sequence of the aquatic bacterium Runella slithyformis type strain (LSU 4(T)).</title>
        <authorList>
            <person name="Copeland A."/>
            <person name="Zhang X."/>
            <person name="Misra M."/>
            <person name="Lapidus A."/>
            <person name="Nolan M."/>
            <person name="Lucas S."/>
            <person name="Deshpande S."/>
            <person name="Cheng J.F."/>
            <person name="Tapia R."/>
            <person name="Goodwin L.A."/>
            <person name="Pitluck S."/>
            <person name="Liolios K."/>
            <person name="Pagani I."/>
            <person name="Ivanova N."/>
            <person name="Mikhailova N."/>
            <person name="Pati A."/>
            <person name="Chen A."/>
            <person name="Palaniappan K."/>
            <person name="Land M."/>
            <person name="Hauser L."/>
            <person name="Pan C."/>
            <person name="Jeffries C.D."/>
            <person name="Detter J.C."/>
            <person name="Brambilla E.M."/>
            <person name="Rohde M."/>
            <person name="Djao O.D."/>
            <person name="Goker M."/>
            <person name="Sikorski J."/>
            <person name="Tindall B.J."/>
            <person name="Woyke T."/>
            <person name="Bristow J."/>
            <person name="Eisen J.A."/>
            <person name="Markowitz V."/>
            <person name="Hugenholtz P."/>
            <person name="Kyrpides N.C."/>
            <person name="Klenk H.P."/>
            <person name="Mavromatis K."/>
        </authorList>
    </citation>
    <scope>NUCLEOTIDE SEQUENCE [LARGE SCALE GENOMIC DNA]</scope>
    <source>
        <strain evidence="8">ATCC 29530 / DSM 19594 / LMG 11500 / NCIMB 11436 / LSU 4</strain>
    </source>
</reference>
<proteinExistence type="inferred from homology"/>
<dbReference type="GO" id="GO:0006352">
    <property type="term" value="P:DNA-templated transcription initiation"/>
    <property type="evidence" value="ECO:0007669"/>
    <property type="project" value="InterPro"/>
</dbReference>
<keyword evidence="4" id="KW-0804">Transcription</keyword>
<keyword evidence="3" id="KW-0731">Sigma factor</keyword>
<keyword evidence="2" id="KW-0805">Transcription regulation</keyword>
<dbReference type="Proteomes" id="UP000000493">
    <property type="component" value="Chromosome"/>
</dbReference>
<dbReference type="InterPro" id="IPR014284">
    <property type="entry name" value="RNA_pol_sigma-70_dom"/>
</dbReference>
<dbReference type="NCBIfam" id="TIGR02985">
    <property type="entry name" value="Sig70_bacteroi1"/>
    <property type="match status" value="1"/>
</dbReference>
<dbReference type="InterPro" id="IPR013325">
    <property type="entry name" value="RNA_pol_sigma_r2"/>
</dbReference>
<dbReference type="RefSeq" id="WP_013926746.1">
    <property type="nucleotide sequence ID" value="NC_015703.1"/>
</dbReference>
<evidence type="ECO:0000313" key="7">
    <source>
        <dbReference type="EMBL" id="AEI47427.1"/>
    </source>
</evidence>
<feature type="domain" description="RNA polymerase sigma factor 70 region 4 type 2" evidence="6">
    <location>
        <begin position="120"/>
        <end position="172"/>
    </location>
</feature>